<dbReference type="PANTHER" id="PTHR30487:SF0">
    <property type="entry name" value="PREPILIN LEADER PEPTIDASE_N-METHYLTRANSFERASE-RELATED"/>
    <property type="match status" value="1"/>
</dbReference>
<dbReference type="InterPro" id="IPR014032">
    <property type="entry name" value="Peptidase_A24A_bac"/>
</dbReference>
<dbReference type="Proteomes" id="UP000471126">
    <property type="component" value="Unassembled WGS sequence"/>
</dbReference>
<comment type="caution">
    <text evidence="5">The sequence shown here is derived from an EMBL/GenBank/DDBJ whole genome shotgun (WGS) entry which is preliminary data.</text>
</comment>
<dbReference type="InterPro" id="IPR000045">
    <property type="entry name" value="Prepilin_IV_endopep_pep"/>
</dbReference>
<feature type="transmembrane region" description="Helical" evidence="3">
    <location>
        <begin position="124"/>
        <end position="143"/>
    </location>
</feature>
<dbReference type="RefSeq" id="WP_163477890.1">
    <property type="nucleotide sequence ID" value="NZ_JAAGWE010000031.1"/>
</dbReference>
<feature type="transmembrane region" description="Helical" evidence="3">
    <location>
        <begin position="163"/>
        <end position="189"/>
    </location>
</feature>
<dbReference type="AlphaFoldDB" id="A0A6P0GKC4"/>
<evidence type="ECO:0000313" key="5">
    <source>
        <dbReference type="EMBL" id="NEM07813.1"/>
    </source>
</evidence>
<keyword evidence="3" id="KW-1133">Transmembrane helix</keyword>
<proteinExistence type="inferred from homology"/>
<dbReference type="GO" id="GO:0006465">
    <property type="term" value="P:signal peptide processing"/>
    <property type="evidence" value="ECO:0007669"/>
    <property type="project" value="TreeGrafter"/>
</dbReference>
<dbReference type="InterPro" id="IPR050882">
    <property type="entry name" value="Prepilin_peptidase/N-MTase"/>
</dbReference>
<dbReference type="Gene3D" id="1.20.120.1220">
    <property type="match status" value="1"/>
</dbReference>
<dbReference type="PRINTS" id="PR00864">
    <property type="entry name" value="PREPILNPTASE"/>
</dbReference>
<dbReference type="EMBL" id="JAAGWE010000031">
    <property type="protein sequence ID" value="NEM07813.1"/>
    <property type="molecule type" value="Genomic_DNA"/>
</dbReference>
<dbReference type="GO" id="GO:0004190">
    <property type="term" value="F:aspartic-type endopeptidase activity"/>
    <property type="evidence" value="ECO:0007669"/>
    <property type="project" value="InterPro"/>
</dbReference>
<reference evidence="5 6" key="1">
    <citation type="submission" date="2019-12" db="EMBL/GenBank/DDBJ databases">
        <title>WGS of CPCC 203550 I12A-02606.</title>
        <authorList>
            <person name="Jiang Z."/>
        </authorList>
    </citation>
    <scope>NUCLEOTIDE SEQUENCE [LARGE SCALE GENOMIC DNA]</scope>
    <source>
        <strain evidence="5 6">I12A-02606</strain>
    </source>
</reference>
<comment type="similarity">
    <text evidence="1 2">Belongs to the peptidase A24 family.</text>
</comment>
<accession>A0A6P0GKC4</accession>
<protein>
    <submittedName>
        <fullName evidence="5">Peptidase A24</fullName>
    </submittedName>
</protein>
<sequence length="220" mass="21594">MDDVLPRGLLLALAVLTGAAAGPLLARTAVRLARSDAARPTAARAVASAVVLAGLLCGAVLFTGVRPATAAYAWAAGAAVVLAQVDLAVHRLPDRVTYPAAAVGAAALLADAALLATWPPLLRALLAAAVAGGIALLAALAGPSGLGLGDVKLLALLGLLLGWAGWGVLLAGVFLGLLAGAAVSLVLVASRRAGWRTPVPFGPPLLVGAVLALLVEGPLH</sequence>
<dbReference type="PANTHER" id="PTHR30487">
    <property type="entry name" value="TYPE 4 PREPILIN-LIKE PROTEINS LEADER PEPTIDE-PROCESSING ENZYME"/>
    <property type="match status" value="1"/>
</dbReference>
<name>A0A6P0GKC4_9ACTN</name>
<evidence type="ECO:0000256" key="3">
    <source>
        <dbReference type="SAM" id="Phobius"/>
    </source>
</evidence>
<evidence type="ECO:0000313" key="6">
    <source>
        <dbReference type="Proteomes" id="UP000471126"/>
    </source>
</evidence>
<feature type="transmembrane region" description="Helical" evidence="3">
    <location>
        <begin position="42"/>
        <end position="64"/>
    </location>
</feature>
<evidence type="ECO:0000259" key="4">
    <source>
        <dbReference type="Pfam" id="PF01478"/>
    </source>
</evidence>
<evidence type="ECO:0000256" key="1">
    <source>
        <dbReference type="ARBA" id="ARBA00005801"/>
    </source>
</evidence>
<keyword evidence="3" id="KW-0472">Membrane</keyword>
<organism evidence="5 6">
    <name type="scientific">Geodermatophilus normandii</name>
    <dbReference type="NCBI Taxonomy" id="1137989"/>
    <lineage>
        <taxon>Bacteria</taxon>
        <taxon>Bacillati</taxon>
        <taxon>Actinomycetota</taxon>
        <taxon>Actinomycetes</taxon>
        <taxon>Geodermatophilales</taxon>
        <taxon>Geodermatophilaceae</taxon>
        <taxon>Geodermatophilus</taxon>
    </lineage>
</organism>
<feature type="transmembrane region" description="Helical" evidence="3">
    <location>
        <begin position="96"/>
        <end position="117"/>
    </location>
</feature>
<feature type="domain" description="Prepilin type IV endopeptidase peptidase" evidence="4">
    <location>
        <begin position="77"/>
        <end position="183"/>
    </location>
</feature>
<dbReference type="Pfam" id="PF01478">
    <property type="entry name" value="Peptidase_A24"/>
    <property type="match status" value="1"/>
</dbReference>
<gene>
    <name evidence="5" type="ORF">GCU54_17625</name>
</gene>
<dbReference type="GO" id="GO:0005886">
    <property type="term" value="C:plasma membrane"/>
    <property type="evidence" value="ECO:0007669"/>
    <property type="project" value="TreeGrafter"/>
</dbReference>
<evidence type="ECO:0000256" key="2">
    <source>
        <dbReference type="RuleBase" id="RU003793"/>
    </source>
</evidence>
<keyword evidence="3" id="KW-0812">Transmembrane</keyword>